<dbReference type="PANTHER" id="PTHR46268">
    <property type="entry name" value="STRESS RESPONSE PROTEIN NHAX"/>
    <property type="match status" value="1"/>
</dbReference>
<dbReference type="PRINTS" id="PR01438">
    <property type="entry name" value="UNVRSLSTRESS"/>
</dbReference>
<proteinExistence type="inferred from homology"/>
<gene>
    <name evidence="3" type="ORF">GCM10022277_37130</name>
</gene>
<dbReference type="EMBL" id="BAABBN010000012">
    <property type="protein sequence ID" value="GAA3937334.1"/>
    <property type="molecule type" value="Genomic_DNA"/>
</dbReference>
<dbReference type="Pfam" id="PF00582">
    <property type="entry name" value="Usp"/>
    <property type="match status" value="1"/>
</dbReference>
<dbReference type="InterPro" id="IPR014729">
    <property type="entry name" value="Rossmann-like_a/b/a_fold"/>
</dbReference>
<sequence>MKLEVETLNTYFNNRIIDTLDGLLRNKLNSLGFEELNELMSNSSNQTLEFIEDTCMSSYNTILLAIDLSDESEKVIEPAKRFITAFDSKVHVLHTIEPFAFAFGGDIPFDVIEVQDQLIDHAKQNLKKLIEKTELETVEMDVVVGSVNSEVHRKAKEIGADLVIVGSHGRHGLALLLGSHASDVIHHAEYDVLAVRI</sequence>
<evidence type="ECO:0000256" key="1">
    <source>
        <dbReference type="ARBA" id="ARBA00008791"/>
    </source>
</evidence>
<dbReference type="Gene3D" id="3.40.50.620">
    <property type="entry name" value="HUPs"/>
    <property type="match status" value="1"/>
</dbReference>
<organism evidence="3 4">
    <name type="scientific">Litoribacillus peritrichatus</name>
    <dbReference type="NCBI Taxonomy" id="718191"/>
    <lineage>
        <taxon>Bacteria</taxon>
        <taxon>Pseudomonadati</taxon>
        <taxon>Pseudomonadota</taxon>
        <taxon>Gammaproteobacteria</taxon>
        <taxon>Oceanospirillales</taxon>
        <taxon>Oceanospirillaceae</taxon>
        <taxon>Litoribacillus</taxon>
    </lineage>
</organism>
<comment type="similarity">
    <text evidence="1">Belongs to the universal stress protein A family.</text>
</comment>
<dbReference type="InterPro" id="IPR006015">
    <property type="entry name" value="Universal_stress_UspA"/>
</dbReference>
<feature type="domain" description="UspA" evidence="2">
    <location>
        <begin position="59"/>
        <end position="196"/>
    </location>
</feature>
<evidence type="ECO:0000313" key="3">
    <source>
        <dbReference type="EMBL" id="GAA3937334.1"/>
    </source>
</evidence>
<name>A0ABP7N5E0_9GAMM</name>
<dbReference type="RefSeq" id="WP_344800116.1">
    <property type="nucleotide sequence ID" value="NZ_BAABBN010000012.1"/>
</dbReference>
<dbReference type="Proteomes" id="UP001501565">
    <property type="component" value="Unassembled WGS sequence"/>
</dbReference>
<protein>
    <recommendedName>
        <fullName evidence="2">UspA domain-containing protein</fullName>
    </recommendedName>
</protein>
<dbReference type="SUPFAM" id="SSF52402">
    <property type="entry name" value="Adenine nucleotide alpha hydrolases-like"/>
    <property type="match status" value="1"/>
</dbReference>
<dbReference type="PANTHER" id="PTHR46268:SF6">
    <property type="entry name" value="UNIVERSAL STRESS PROTEIN UP12"/>
    <property type="match status" value="1"/>
</dbReference>
<evidence type="ECO:0000313" key="4">
    <source>
        <dbReference type="Proteomes" id="UP001501565"/>
    </source>
</evidence>
<reference evidence="4" key="1">
    <citation type="journal article" date="2019" name="Int. J. Syst. Evol. Microbiol.">
        <title>The Global Catalogue of Microorganisms (GCM) 10K type strain sequencing project: providing services to taxonomists for standard genome sequencing and annotation.</title>
        <authorList>
            <consortium name="The Broad Institute Genomics Platform"/>
            <consortium name="The Broad Institute Genome Sequencing Center for Infectious Disease"/>
            <person name="Wu L."/>
            <person name="Ma J."/>
        </authorList>
    </citation>
    <scope>NUCLEOTIDE SEQUENCE [LARGE SCALE GENOMIC DNA]</scope>
    <source>
        <strain evidence="4">JCM 17551</strain>
    </source>
</reference>
<dbReference type="InterPro" id="IPR006016">
    <property type="entry name" value="UspA"/>
</dbReference>
<keyword evidence="4" id="KW-1185">Reference proteome</keyword>
<accession>A0ABP7N5E0</accession>
<evidence type="ECO:0000259" key="2">
    <source>
        <dbReference type="Pfam" id="PF00582"/>
    </source>
</evidence>
<comment type="caution">
    <text evidence="3">The sequence shown here is derived from an EMBL/GenBank/DDBJ whole genome shotgun (WGS) entry which is preliminary data.</text>
</comment>
<dbReference type="CDD" id="cd00293">
    <property type="entry name" value="USP-like"/>
    <property type="match status" value="1"/>
</dbReference>